<dbReference type="PANTHER" id="PTHR33963">
    <property type="entry name" value="MKRN2 OPPOSITE STRAND PROTEIN"/>
    <property type="match status" value="1"/>
</dbReference>
<dbReference type="Proteomes" id="UP001152759">
    <property type="component" value="Chromosome 4"/>
</dbReference>
<gene>
    <name evidence="3" type="ORF">BEMITA_LOCUS8235</name>
</gene>
<evidence type="ECO:0008006" key="5">
    <source>
        <dbReference type="Google" id="ProtNLM"/>
    </source>
</evidence>
<organism evidence="3 4">
    <name type="scientific">Bemisia tabaci</name>
    <name type="common">Sweetpotato whitefly</name>
    <name type="synonym">Aleurodes tabaci</name>
    <dbReference type="NCBI Taxonomy" id="7038"/>
    <lineage>
        <taxon>Eukaryota</taxon>
        <taxon>Metazoa</taxon>
        <taxon>Ecdysozoa</taxon>
        <taxon>Arthropoda</taxon>
        <taxon>Hexapoda</taxon>
        <taxon>Insecta</taxon>
        <taxon>Pterygota</taxon>
        <taxon>Neoptera</taxon>
        <taxon>Paraneoptera</taxon>
        <taxon>Hemiptera</taxon>
        <taxon>Sternorrhyncha</taxon>
        <taxon>Aleyrodoidea</taxon>
        <taxon>Aleyrodidae</taxon>
        <taxon>Aleyrodinae</taxon>
        <taxon>Bemisia</taxon>
    </lineage>
</organism>
<evidence type="ECO:0000259" key="2">
    <source>
        <dbReference type="Pfam" id="PF22795"/>
    </source>
</evidence>
<evidence type="ECO:0000259" key="1">
    <source>
        <dbReference type="Pfam" id="PF16044"/>
    </source>
</evidence>
<sequence>MNLDPGILCFNHCGCQVFCLELPEICPVCRKHLNESETIVPFRVPYPFVRAKQYPCSVLLKPTNGDFLNNFRISQDLHIGVTTSKGIVIEFDNGGLRKDRTESWSQCLLVNQLEDDAWKSHWDDTLEEMAQQNCWTPEKYNEDTFNCYTFVLFFVRCLHYSNMSSAAASREKFCSTFVTPRTIVACKYIALYRQLKDFGYHVVHDPRTDKVTALLLPSK</sequence>
<dbReference type="InterPro" id="IPR053922">
    <property type="entry name" value="MKRN2OS-like_N"/>
</dbReference>
<evidence type="ECO:0000313" key="4">
    <source>
        <dbReference type="Proteomes" id="UP001152759"/>
    </source>
</evidence>
<proteinExistence type="predicted"/>
<feature type="domain" description="MKRN2 opposite strand protein-like N-terminal" evidence="2">
    <location>
        <begin position="5"/>
        <end position="33"/>
    </location>
</feature>
<dbReference type="PANTHER" id="PTHR33963:SF2">
    <property type="entry name" value="MKRN2 OPPOSITE STRAND PROTEIN"/>
    <property type="match status" value="1"/>
</dbReference>
<protein>
    <recommendedName>
        <fullName evidence="5">MKRN2 opposite strand protein</fullName>
    </recommendedName>
</protein>
<keyword evidence="4" id="KW-1185">Reference proteome</keyword>
<dbReference type="EMBL" id="OU963865">
    <property type="protein sequence ID" value="CAH0389405.1"/>
    <property type="molecule type" value="Genomic_DNA"/>
</dbReference>
<name>A0A9P0A9D5_BEMTA</name>
<feature type="domain" description="MKRN2 opposite strand protein-like C-terminal" evidence="1">
    <location>
        <begin position="41"/>
        <end position="195"/>
    </location>
</feature>
<dbReference type="AlphaFoldDB" id="A0A9P0A9D5"/>
<dbReference type="Pfam" id="PF22795">
    <property type="entry name" value="DUF4796_N"/>
    <property type="match status" value="1"/>
</dbReference>
<reference evidence="3" key="1">
    <citation type="submission" date="2021-12" db="EMBL/GenBank/DDBJ databases">
        <authorList>
            <person name="King R."/>
        </authorList>
    </citation>
    <scope>NUCLEOTIDE SEQUENCE</scope>
</reference>
<evidence type="ECO:0000313" key="3">
    <source>
        <dbReference type="EMBL" id="CAH0389405.1"/>
    </source>
</evidence>
<dbReference type="InterPro" id="IPR053921">
    <property type="entry name" value="MKRN2OS-like_C"/>
</dbReference>
<dbReference type="InterPro" id="IPR032016">
    <property type="entry name" value="MKRN2OS-like"/>
</dbReference>
<dbReference type="Pfam" id="PF16044">
    <property type="entry name" value="DUF4796_C"/>
    <property type="match status" value="1"/>
</dbReference>
<accession>A0A9P0A9D5</accession>